<dbReference type="Gene3D" id="3.30.70.270">
    <property type="match status" value="1"/>
</dbReference>
<protein>
    <recommendedName>
        <fullName evidence="2">GGDEF domain-containing protein</fullName>
    </recommendedName>
</protein>
<dbReference type="InterPro" id="IPR000160">
    <property type="entry name" value="GGDEF_dom"/>
</dbReference>
<dbReference type="PANTHER" id="PTHR46663:SF2">
    <property type="entry name" value="GGDEF DOMAIN-CONTAINING PROTEIN"/>
    <property type="match status" value="1"/>
</dbReference>
<feature type="domain" description="GGDEF" evidence="2">
    <location>
        <begin position="273"/>
        <end position="409"/>
    </location>
</feature>
<gene>
    <name evidence="3" type="ORF">fsci_10420</name>
</gene>
<evidence type="ECO:0000313" key="3">
    <source>
        <dbReference type="EMBL" id="GMN89556.1"/>
    </source>
</evidence>
<feature type="transmembrane region" description="Helical" evidence="1">
    <location>
        <begin position="199"/>
        <end position="222"/>
    </location>
</feature>
<dbReference type="PANTHER" id="PTHR46663">
    <property type="entry name" value="DIGUANYLATE CYCLASE DGCT-RELATED"/>
    <property type="match status" value="1"/>
</dbReference>
<dbReference type="NCBIfam" id="TIGR00254">
    <property type="entry name" value="GGDEF"/>
    <property type="match status" value="1"/>
</dbReference>
<comment type="caution">
    <text evidence="3">The sequence shown here is derived from an EMBL/GenBank/DDBJ whole genome shotgun (WGS) entry which is preliminary data.</text>
</comment>
<dbReference type="Pfam" id="PF00990">
    <property type="entry name" value="GGDEF"/>
    <property type="match status" value="1"/>
</dbReference>
<keyword evidence="1" id="KW-0812">Transmembrane</keyword>
<evidence type="ECO:0000256" key="1">
    <source>
        <dbReference type="SAM" id="Phobius"/>
    </source>
</evidence>
<dbReference type="InterPro" id="IPR052163">
    <property type="entry name" value="DGC-Regulatory_Protein"/>
</dbReference>
<keyword evidence="1" id="KW-0472">Membrane</keyword>
<dbReference type="EMBL" id="BTHG01000003">
    <property type="protein sequence ID" value="GMN89556.1"/>
    <property type="molecule type" value="Genomic_DNA"/>
</dbReference>
<keyword evidence="4" id="KW-1185">Reference proteome</keyword>
<dbReference type="InterPro" id="IPR029787">
    <property type="entry name" value="Nucleotide_cyclase"/>
</dbReference>
<name>A0ABQ6PF39_9GAMM</name>
<proteinExistence type="predicted"/>
<reference evidence="3 4" key="1">
    <citation type="journal article" date="2024" name="Dis. Aquat. Organ.">
        <title>Francisella sciaenopsi sp. nov. isolated from diseased red drum Sciaenops ocellatus in Florida, USA.</title>
        <authorList>
            <person name="Kawahara M."/>
            <person name="Cody T.T."/>
            <person name="Yanong R.P.E."/>
            <person name="Henderson E."/>
            <person name="Yazdi Z."/>
            <person name="Soto E."/>
        </authorList>
    </citation>
    <scope>NUCLEOTIDE SEQUENCE [LARGE SCALE GENOMIC DNA]</scope>
    <source>
        <strain evidence="3 4">R22-20-7</strain>
    </source>
</reference>
<sequence length="409" mass="48086">MFFILWLYSVHYDDQRIYKQIGEDLLYIKINLNNDLNLEYSAIDRLYKRLITNSYSSDKAIYADFQAYADDYPSIYFIEYTKNNKLLFLSNYDLSKSNFSEILNQCNAVDKSENKLICIKKQEGNFNVVFKTNFSEQTIERYNSKNYNLEIYLNKSKVYSNLKNDKEYTKQIKKHFKGNENWTIIANLTTNDYENMQRIFPTIFFVLGVIISLMSEIFFYFLDINARKNKILKSRERKLKELSSTDTLTKSLNRHALMSRLNSMLSSNRKKDLRLSLLFIDLDNFKYINDNYGHNVGDKILTETSYRLKDALRSDDLIARIGGDEFIVVLTDIDSKEAITAIVSRMLKLFESSMYISNEISITQFISIGISTYESTTNEHMTADELIKQADKAMYIAKSKGKNNYYYYT</sequence>
<dbReference type="SUPFAM" id="SSF55073">
    <property type="entry name" value="Nucleotide cyclase"/>
    <property type="match status" value="1"/>
</dbReference>
<evidence type="ECO:0000313" key="4">
    <source>
        <dbReference type="Proteomes" id="UP001628164"/>
    </source>
</evidence>
<dbReference type="InterPro" id="IPR043128">
    <property type="entry name" value="Rev_trsase/Diguanyl_cyclase"/>
</dbReference>
<dbReference type="Proteomes" id="UP001628164">
    <property type="component" value="Unassembled WGS sequence"/>
</dbReference>
<keyword evidence="1" id="KW-1133">Transmembrane helix</keyword>
<organism evidence="3 4">
    <name type="scientific">Francisella sciaenopsi</name>
    <dbReference type="NCBI Taxonomy" id="3055034"/>
    <lineage>
        <taxon>Bacteria</taxon>
        <taxon>Pseudomonadati</taxon>
        <taxon>Pseudomonadota</taxon>
        <taxon>Gammaproteobacteria</taxon>
        <taxon>Thiotrichales</taxon>
        <taxon>Francisellaceae</taxon>
        <taxon>Francisella</taxon>
    </lineage>
</organism>
<dbReference type="SMART" id="SM00267">
    <property type="entry name" value="GGDEF"/>
    <property type="match status" value="1"/>
</dbReference>
<dbReference type="CDD" id="cd01949">
    <property type="entry name" value="GGDEF"/>
    <property type="match status" value="1"/>
</dbReference>
<accession>A0ABQ6PF39</accession>
<dbReference type="PROSITE" id="PS50887">
    <property type="entry name" value="GGDEF"/>
    <property type="match status" value="1"/>
</dbReference>
<evidence type="ECO:0000259" key="2">
    <source>
        <dbReference type="PROSITE" id="PS50887"/>
    </source>
</evidence>